<evidence type="ECO:0000313" key="2">
    <source>
        <dbReference type="Proteomes" id="UP000283786"/>
    </source>
</evidence>
<dbReference type="KEGG" id="palw:PSAL_027430"/>
<name>A0A418SBP6_9RHOB</name>
<dbReference type="EMBL" id="CP060436">
    <property type="protein sequence ID" value="QPM91490.1"/>
    <property type="molecule type" value="Genomic_DNA"/>
</dbReference>
<protein>
    <recommendedName>
        <fullName evidence="3">Capsule polysaccharide biosynthesis protein</fullName>
    </recommendedName>
</protein>
<evidence type="ECO:0000313" key="1">
    <source>
        <dbReference type="EMBL" id="QPM91490.1"/>
    </source>
</evidence>
<proteinExistence type="predicted"/>
<dbReference type="Proteomes" id="UP000283786">
    <property type="component" value="Chromosome"/>
</dbReference>
<reference evidence="1 2" key="1">
    <citation type="submission" date="2020-08" db="EMBL/GenBank/DDBJ databases">
        <title>Genome sequence of Rhodobacteraceae bacterium Lw-13e.</title>
        <authorList>
            <person name="Poehlein A."/>
            <person name="Wolter L."/>
            <person name="Daniel R."/>
            <person name="Brinkhoff T."/>
        </authorList>
    </citation>
    <scope>NUCLEOTIDE SEQUENCE [LARGE SCALE GENOMIC DNA]</scope>
    <source>
        <strain evidence="1 2">Lw-13e</strain>
    </source>
</reference>
<sequence>MDQTREMRIYLDPVLARSAGAGEHNFLNLVTGVLREADFRVEICETGPEARALAPRKPGHALFHMEQPTHDRALVFRRVYHYPFWAIEPYAERWQWRVAQTPFPAAEVNRNTAKTFFDRWQTKLFGAAANDTSRDGFVYVPLQGRLLNHRSFQSCAPVEMLERILDADPVRRILVTLHPKETYSPDELSAVEKLSRKYPRLSLTKRPMQDCLQHCDYVAAENSSVAFSGYFFRKPALLFAQIDFHHIALGPDDFDRVAHHAPDYEGYIWWFWQRMSINAGREDAPQKIANALRRCGVPLSRYDVTKQ</sequence>
<organism evidence="1 2">
    <name type="scientific">Pseudooceanicola algae</name>
    <dbReference type="NCBI Taxonomy" id="1537215"/>
    <lineage>
        <taxon>Bacteria</taxon>
        <taxon>Pseudomonadati</taxon>
        <taxon>Pseudomonadota</taxon>
        <taxon>Alphaproteobacteria</taxon>
        <taxon>Rhodobacterales</taxon>
        <taxon>Paracoccaceae</taxon>
        <taxon>Pseudooceanicola</taxon>
    </lineage>
</organism>
<keyword evidence="2" id="KW-1185">Reference proteome</keyword>
<gene>
    <name evidence="1" type="ORF">PSAL_027430</name>
</gene>
<dbReference type="AlphaFoldDB" id="A0A418SBP6"/>
<evidence type="ECO:0008006" key="3">
    <source>
        <dbReference type="Google" id="ProtNLM"/>
    </source>
</evidence>
<accession>A0A418SBP6</accession>